<dbReference type="GO" id="GO:0008270">
    <property type="term" value="F:zinc ion binding"/>
    <property type="evidence" value="ECO:0007669"/>
    <property type="project" value="InterPro"/>
</dbReference>
<dbReference type="InterPro" id="IPR036864">
    <property type="entry name" value="Zn2-C6_fun-type_DNA-bd_sf"/>
</dbReference>
<dbReference type="PROSITE" id="PS50048">
    <property type="entry name" value="ZN2_CY6_FUNGAL_2"/>
    <property type="match status" value="1"/>
</dbReference>
<protein>
    <recommendedName>
        <fullName evidence="3">Zn(2)-C6 fungal-type domain-containing protein</fullName>
    </recommendedName>
</protein>
<feature type="domain" description="Zn(2)-C6 fungal-type" evidence="3">
    <location>
        <begin position="333"/>
        <end position="363"/>
    </location>
</feature>
<comment type="caution">
    <text evidence="4">The sequence shown here is derived from an EMBL/GenBank/DDBJ whole genome shotgun (WGS) entry which is preliminary data.</text>
</comment>
<dbReference type="SUPFAM" id="SSF57701">
    <property type="entry name" value="Zn2/Cys6 DNA-binding domain"/>
    <property type="match status" value="1"/>
</dbReference>
<accession>A0A9P7YJA1</accession>
<evidence type="ECO:0000256" key="2">
    <source>
        <dbReference type="SAM" id="MobiDB-lite"/>
    </source>
</evidence>
<dbReference type="CDD" id="cd00067">
    <property type="entry name" value="GAL4"/>
    <property type="match status" value="1"/>
</dbReference>
<reference evidence="4" key="1">
    <citation type="journal article" date="2021" name="IMA Fungus">
        <title>Genomic characterization of three marine fungi, including Emericellopsis atlantica sp. nov. with signatures of a generalist lifestyle and marine biomass degradation.</title>
        <authorList>
            <person name="Hagestad O.C."/>
            <person name="Hou L."/>
            <person name="Andersen J.H."/>
            <person name="Hansen E.H."/>
            <person name="Altermark B."/>
            <person name="Li C."/>
            <person name="Kuhnert E."/>
            <person name="Cox R.J."/>
            <person name="Crous P.W."/>
            <person name="Spatafora J.W."/>
            <person name="Lail K."/>
            <person name="Amirebrahimi M."/>
            <person name="Lipzen A."/>
            <person name="Pangilinan J."/>
            <person name="Andreopoulos W."/>
            <person name="Hayes R.D."/>
            <person name="Ng V."/>
            <person name="Grigoriev I.V."/>
            <person name="Jackson S.A."/>
            <person name="Sutton T.D.S."/>
            <person name="Dobson A.D.W."/>
            <person name="Rama T."/>
        </authorList>
    </citation>
    <scope>NUCLEOTIDE SEQUENCE</scope>
    <source>
        <strain evidence="4">TRa018bII</strain>
    </source>
</reference>
<gene>
    <name evidence="4" type="ORF">BJ875DRAFT_376302</name>
</gene>
<dbReference type="AlphaFoldDB" id="A0A9P7YJA1"/>
<sequence>MQLQNLTQVARSKRKRIPINDESSSRRPMARPTLPPAAVSTSVPPINFCVKARTDKLDLVDADAETFSTVLGIIDEYDGVLQRHESLAANLGSKLISPILLKSFEKLFDGPVKIVHPTAGFEPSVGWLDVVKYARSNPSKFTLDEFSPGVVSCKVWIKSVQVEVSENDFLLIMSGEPERVIPPQPIPGDVKAELEAVAMVEARLAVLIKKADTVAIRARQLNYNLEARKTAILGTNMVDHPPEIIDLSQESRDLGQRCLNKTPQPNMSYQPPSTPYPSMPSSPNIERAHLATPAPGANPIRCSAPTRGSEKENIAIMQSRIIRMTPGDFIYPPCDRCRRLRYKCTKQITACTPCSNKHVKCHWNLVENGELDNRS</sequence>
<dbReference type="GO" id="GO:0000981">
    <property type="term" value="F:DNA-binding transcription factor activity, RNA polymerase II-specific"/>
    <property type="evidence" value="ECO:0007669"/>
    <property type="project" value="InterPro"/>
</dbReference>
<keyword evidence="1" id="KW-0539">Nucleus</keyword>
<dbReference type="InterPro" id="IPR001138">
    <property type="entry name" value="Zn2Cys6_DnaBD"/>
</dbReference>
<organism evidence="4 5">
    <name type="scientific">Amylocarpus encephaloides</name>
    <dbReference type="NCBI Taxonomy" id="45428"/>
    <lineage>
        <taxon>Eukaryota</taxon>
        <taxon>Fungi</taxon>
        <taxon>Dikarya</taxon>
        <taxon>Ascomycota</taxon>
        <taxon>Pezizomycotina</taxon>
        <taxon>Leotiomycetes</taxon>
        <taxon>Helotiales</taxon>
        <taxon>Helotiales incertae sedis</taxon>
        <taxon>Amylocarpus</taxon>
    </lineage>
</organism>
<evidence type="ECO:0000313" key="5">
    <source>
        <dbReference type="Proteomes" id="UP000824998"/>
    </source>
</evidence>
<evidence type="ECO:0000259" key="3">
    <source>
        <dbReference type="PROSITE" id="PS50048"/>
    </source>
</evidence>
<dbReference type="OrthoDB" id="5422841at2759"/>
<feature type="compositionally biased region" description="Polar residues" evidence="2">
    <location>
        <begin position="1"/>
        <end position="10"/>
    </location>
</feature>
<proteinExistence type="predicted"/>
<feature type="region of interest" description="Disordered" evidence="2">
    <location>
        <begin position="1"/>
        <end position="38"/>
    </location>
</feature>
<evidence type="ECO:0000313" key="4">
    <source>
        <dbReference type="EMBL" id="KAG9234506.1"/>
    </source>
</evidence>
<dbReference type="Proteomes" id="UP000824998">
    <property type="component" value="Unassembled WGS sequence"/>
</dbReference>
<dbReference type="EMBL" id="MU251461">
    <property type="protein sequence ID" value="KAG9234506.1"/>
    <property type="molecule type" value="Genomic_DNA"/>
</dbReference>
<name>A0A9P7YJA1_9HELO</name>
<keyword evidence="5" id="KW-1185">Reference proteome</keyword>
<evidence type="ECO:0000256" key="1">
    <source>
        <dbReference type="ARBA" id="ARBA00023242"/>
    </source>
</evidence>